<gene>
    <name evidence="2" type="ORF">DR999_PMT11201</name>
</gene>
<accession>A0A4D9E5C0</accession>
<proteinExistence type="predicted"/>
<organism evidence="2 3">
    <name type="scientific">Platysternon megacephalum</name>
    <name type="common">big-headed turtle</name>
    <dbReference type="NCBI Taxonomy" id="55544"/>
    <lineage>
        <taxon>Eukaryota</taxon>
        <taxon>Metazoa</taxon>
        <taxon>Chordata</taxon>
        <taxon>Craniata</taxon>
        <taxon>Vertebrata</taxon>
        <taxon>Euteleostomi</taxon>
        <taxon>Archelosauria</taxon>
        <taxon>Testudinata</taxon>
        <taxon>Testudines</taxon>
        <taxon>Cryptodira</taxon>
        <taxon>Durocryptodira</taxon>
        <taxon>Testudinoidea</taxon>
        <taxon>Platysternidae</taxon>
        <taxon>Platysternon</taxon>
    </lineage>
</organism>
<dbReference type="AlphaFoldDB" id="A0A4D9E5C0"/>
<evidence type="ECO:0000256" key="1">
    <source>
        <dbReference type="SAM" id="MobiDB-lite"/>
    </source>
</evidence>
<keyword evidence="3" id="KW-1185">Reference proteome</keyword>
<dbReference type="EMBL" id="QXTE01000102">
    <property type="protein sequence ID" value="TFK06091.1"/>
    <property type="molecule type" value="Genomic_DNA"/>
</dbReference>
<dbReference type="Proteomes" id="UP000297703">
    <property type="component" value="Unassembled WGS sequence"/>
</dbReference>
<keyword evidence="2" id="KW-0346">Stress response</keyword>
<evidence type="ECO:0000313" key="2">
    <source>
        <dbReference type="EMBL" id="TFK06091.1"/>
    </source>
</evidence>
<name>A0A4D9E5C0_9SAUR</name>
<comment type="caution">
    <text evidence="2">The sequence shown here is derived from an EMBL/GenBank/DDBJ whole genome shotgun (WGS) entry which is preliminary data.</text>
</comment>
<protein>
    <submittedName>
        <fullName evidence="2">Heat shock 70 kDa protein 12B</fullName>
    </submittedName>
</protein>
<reference evidence="2 3" key="1">
    <citation type="submission" date="2019-04" db="EMBL/GenBank/DDBJ databases">
        <title>Draft genome of the big-headed turtle Platysternon megacephalum.</title>
        <authorList>
            <person name="Gong S."/>
        </authorList>
    </citation>
    <scope>NUCLEOTIDE SEQUENCE [LARGE SCALE GENOMIC DNA]</scope>
    <source>
        <strain evidence="2">DO16091913</strain>
        <tissue evidence="2">Muscle</tissue>
    </source>
</reference>
<feature type="region of interest" description="Disordered" evidence="1">
    <location>
        <begin position="84"/>
        <end position="105"/>
    </location>
</feature>
<evidence type="ECO:0000313" key="3">
    <source>
        <dbReference type="Proteomes" id="UP000297703"/>
    </source>
</evidence>
<sequence length="105" mass="11548">MIGGQKPTRKLSPEVLCVTCMCETLRQGHTGKPGRSISLPCCRTTCANNAKLYRYRTVPATQTMVSSLWLPWAKSLSPYSGKPFSGPNLEHPNLRVMVSGPRDAQ</sequence>
<reference evidence="2 3" key="2">
    <citation type="submission" date="2019-04" db="EMBL/GenBank/DDBJ databases">
        <title>The genome sequence of big-headed turtle.</title>
        <authorList>
            <person name="Gong S."/>
        </authorList>
    </citation>
    <scope>NUCLEOTIDE SEQUENCE [LARGE SCALE GENOMIC DNA]</scope>
    <source>
        <strain evidence="2">DO16091913</strain>
        <tissue evidence="2">Muscle</tissue>
    </source>
</reference>